<reference evidence="2" key="1">
    <citation type="submission" date="2017-02" db="EMBL/GenBank/DDBJ databases">
        <authorList>
            <person name="Varghese N."/>
            <person name="Submissions S."/>
        </authorList>
    </citation>
    <scope>NUCLEOTIDE SEQUENCE [LARGE SCALE GENOMIC DNA]</scope>
    <source>
        <strain evidence="2">ATCC 49788</strain>
    </source>
</reference>
<dbReference type="Gene3D" id="3.30.450.20">
    <property type="entry name" value="PAS domain"/>
    <property type="match status" value="1"/>
</dbReference>
<evidence type="ECO:0000313" key="1">
    <source>
        <dbReference type="EMBL" id="SKA85282.1"/>
    </source>
</evidence>
<dbReference type="Proteomes" id="UP000190460">
    <property type="component" value="Unassembled WGS sequence"/>
</dbReference>
<dbReference type="SUPFAM" id="SSF103190">
    <property type="entry name" value="Sensory domain-like"/>
    <property type="match status" value="1"/>
</dbReference>
<name>A0A1T4X6Q6_9GAMM</name>
<keyword evidence="2" id="KW-1185">Reference proteome</keyword>
<evidence type="ECO:0008006" key="3">
    <source>
        <dbReference type="Google" id="ProtNLM"/>
    </source>
</evidence>
<gene>
    <name evidence="1" type="ORF">SAMN02745130_02601</name>
</gene>
<protein>
    <recommendedName>
        <fullName evidence="3">Cache domain-containing protein</fullName>
    </recommendedName>
</protein>
<organism evidence="1 2">
    <name type="scientific">Thiothrix eikelboomii</name>
    <dbReference type="NCBI Taxonomy" id="92487"/>
    <lineage>
        <taxon>Bacteria</taxon>
        <taxon>Pseudomonadati</taxon>
        <taxon>Pseudomonadota</taxon>
        <taxon>Gammaproteobacteria</taxon>
        <taxon>Thiotrichales</taxon>
        <taxon>Thiotrichaceae</taxon>
        <taxon>Thiothrix</taxon>
    </lineage>
</organism>
<evidence type="ECO:0000313" key="2">
    <source>
        <dbReference type="Proteomes" id="UP000190460"/>
    </source>
</evidence>
<dbReference type="CDD" id="cd12914">
    <property type="entry name" value="PDC1_DGC_like"/>
    <property type="match status" value="1"/>
</dbReference>
<accession>A0A1T4X6Q6</accession>
<dbReference type="AlphaFoldDB" id="A0A1T4X6Q6"/>
<dbReference type="STRING" id="92487.SAMN02745130_02601"/>
<dbReference type="EMBL" id="FUYB01000013">
    <property type="protein sequence ID" value="SKA85282.1"/>
    <property type="molecule type" value="Genomic_DNA"/>
</dbReference>
<proteinExistence type="predicted"/>
<sequence length="395" mass="45502">MPHTLQKSIEQQRARLIDLLGKALKQYAIIVQPLLQDRSLLDEQLRLIFKQIDHCKYLYVLDTQGVQLSSTVNRYGLELADYQRDRSTRPYLQHIADDRIDFNLSAAYISRNKKRPSLTAIQTIRDQQGQRLGFLGVDYDLRELPHSEMIYEEPSKWRQIKGDPAIRQGLFAQERSESLMDKQIDHVLSVHEALVVDQGVHHFQIHFSASRSTIWHIDDPYVYRILTMEELADTNICLAYPRRPYFERAIVPSQQIKQILWQFKALRFADEVIYLRTASLNIVNGKVGLNFSCDGTHYLSYDEFLSKGLAFWLGGATHDATTTNTATLPLDTTQLDQLIDSLATQGCMAVNQLLTRLEQHEIPTALQAHTKAERDYIYQELKSVMQVYETGTCGL</sequence>
<dbReference type="RefSeq" id="WP_200807092.1">
    <property type="nucleotide sequence ID" value="NZ_FUYB01000013.1"/>
</dbReference>
<dbReference type="InterPro" id="IPR029151">
    <property type="entry name" value="Sensor-like_sf"/>
</dbReference>